<proteinExistence type="predicted"/>
<dbReference type="EMBL" id="JARPUR010000001">
    <property type="protein sequence ID" value="KAK4886414.1"/>
    <property type="molecule type" value="Genomic_DNA"/>
</dbReference>
<dbReference type="EMBL" id="JARPUR010000005">
    <property type="protein sequence ID" value="KAK4875484.1"/>
    <property type="molecule type" value="Genomic_DNA"/>
</dbReference>
<keyword evidence="3" id="KW-1185">Reference proteome</keyword>
<sequence>MKNWVGTRNVTFKLNEVESLVKEKIASVGAQEWSQVCRHVQEIEEGYIQKEHIIDTYCESLTFNVNDSSDEDSCGWSDEDDENQD</sequence>
<dbReference type="AlphaFoldDB" id="A0AAN7Q5K7"/>
<reference evidence="3" key="1">
    <citation type="submission" date="2023-01" db="EMBL/GenBank/DDBJ databases">
        <title>Key to firefly adult light organ development and bioluminescence: homeobox transcription factors regulate luciferase expression and transportation to peroxisome.</title>
        <authorList>
            <person name="Fu X."/>
        </authorList>
    </citation>
    <scope>NUCLEOTIDE SEQUENCE [LARGE SCALE GENOMIC DNA]</scope>
    <source>
        <strain evidence="1">ONT1</strain>
        <tissue evidence="1">Whole body</tissue>
    </source>
</reference>
<evidence type="ECO:0000313" key="3">
    <source>
        <dbReference type="Proteomes" id="UP001353858"/>
    </source>
</evidence>
<gene>
    <name evidence="2" type="ORF">RN001_002685</name>
    <name evidence="1" type="ORF">RN001_011906</name>
</gene>
<name>A0AAN7Q5K7_9COLE</name>
<evidence type="ECO:0000313" key="1">
    <source>
        <dbReference type="EMBL" id="KAK4875484.1"/>
    </source>
</evidence>
<evidence type="ECO:0000313" key="2">
    <source>
        <dbReference type="EMBL" id="KAK4886414.1"/>
    </source>
</evidence>
<dbReference type="Proteomes" id="UP001353858">
    <property type="component" value="Unassembled WGS sequence"/>
</dbReference>
<accession>A0AAN7Q5K7</accession>
<organism evidence="2 3">
    <name type="scientific">Aquatica leii</name>
    <dbReference type="NCBI Taxonomy" id="1421715"/>
    <lineage>
        <taxon>Eukaryota</taxon>
        <taxon>Metazoa</taxon>
        <taxon>Ecdysozoa</taxon>
        <taxon>Arthropoda</taxon>
        <taxon>Hexapoda</taxon>
        <taxon>Insecta</taxon>
        <taxon>Pterygota</taxon>
        <taxon>Neoptera</taxon>
        <taxon>Endopterygota</taxon>
        <taxon>Coleoptera</taxon>
        <taxon>Polyphaga</taxon>
        <taxon>Elateriformia</taxon>
        <taxon>Elateroidea</taxon>
        <taxon>Lampyridae</taxon>
        <taxon>Luciolinae</taxon>
        <taxon>Aquatica</taxon>
    </lineage>
</organism>
<reference evidence="2" key="2">
    <citation type="submission" date="2023-06" db="EMBL/GenBank/DDBJ databases">
        <title>Key to firefly adult light organ development and bioluminescence: homeobox transcription factors regulate luciferase expression and transportation to peroxisome.</title>
        <authorList>
            <person name="Fu X."/>
        </authorList>
    </citation>
    <scope>NUCLEOTIDE SEQUENCE</scope>
    <source>
        <strain evidence="2">ONT1</strain>
        <tissue evidence="2">Whole body</tissue>
    </source>
</reference>
<comment type="caution">
    <text evidence="2">The sequence shown here is derived from an EMBL/GenBank/DDBJ whole genome shotgun (WGS) entry which is preliminary data.</text>
</comment>
<protein>
    <submittedName>
        <fullName evidence="2">Uncharacterized protein</fullName>
    </submittedName>
</protein>